<evidence type="ECO:0000256" key="3">
    <source>
        <dbReference type="SAM" id="MobiDB-lite"/>
    </source>
</evidence>
<protein>
    <submittedName>
        <fullName evidence="7">FAD/NAD(P)-binding oxidoreductase</fullName>
        <ecNumber evidence="7">1.-.-.-</ecNumber>
    </submittedName>
</protein>
<feature type="domain" description="Sulfide dehydrogenase [flavocytochrome c] flavoprotein chain central" evidence="6">
    <location>
        <begin position="192"/>
        <end position="307"/>
    </location>
</feature>
<dbReference type="PANTHER" id="PTHR43755:SF1">
    <property type="entry name" value="FAD-DEPENDENT PYRIDINE NUCLEOTIDE-DISULPHIDE OXIDOREDUCTASE"/>
    <property type="match status" value="1"/>
</dbReference>
<feature type="signal peptide" evidence="4">
    <location>
        <begin position="1"/>
        <end position="25"/>
    </location>
</feature>
<evidence type="ECO:0000313" key="7">
    <source>
        <dbReference type="EMBL" id="MEB4591683.1"/>
    </source>
</evidence>
<gene>
    <name evidence="7" type="ORF">VSS37_11890</name>
</gene>
<evidence type="ECO:0000256" key="2">
    <source>
        <dbReference type="ARBA" id="ARBA00022827"/>
    </source>
</evidence>
<evidence type="ECO:0000259" key="6">
    <source>
        <dbReference type="Pfam" id="PF21706"/>
    </source>
</evidence>
<name>A0ABU6CZ72_9GAMM</name>
<evidence type="ECO:0000313" key="8">
    <source>
        <dbReference type="Proteomes" id="UP001308005"/>
    </source>
</evidence>
<dbReference type="EMBL" id="JAYMYJ010000112">
    <property type="protein sequence ID" value="MEB4591683.1"/>
    <property type="molecule type" value="Genomic_DNA"/>
</dbReference>
<proteinExistence type="predicted"/>
<feature type="domain" description="FAD/NAD(P)-binding" evidence="5">
    <location>
        <begin position="61"/>
        <end position="184"/>
    </location>
</feature>
<comment type="caution">
    <text evidence="7">The sequence shown here is derived from an EMBL/GenBank/DDBJ whole genome shotgun (WGS) entry which is preliminary data.</text>
</comment>
<keyword evidence="4" id="KW-0732">Signal</keyword>
<accession>A0ABU6CZ72</accession>
<keyword evidence="2" id="KW-0274">FAD</keyword>
<dbReference type="EC" id="1.-.-.-" evidence="7"/>
<dbReference type="InterPro" id="IPR049386">
    <property type="entry name" value="FCSD_central"/>
</dbReference>
<dbReference type="InterPro" id="IPR052541">
    <property type="entry name" value="SQRD"/>
</dbReference>
<dbReference type="PANTHER" id="PTHR43755">
    <property type="match status" value="1"/>
</dbReference>
<dbReference type="PRINTS" id="PR00368">
    <property type="entry name" value="FADPNR"/>
</dbReference>
<evidence type="ECO:0000259" key="5">
    <source>
        <dbReference type="Pfam" id="PF07992"/>
    </source>
</evidence>
<dbReference type="InterPro" id="IPR023753">
    <property type="entry name" value="FAD/NAD-binding_dom"/>
</dbReference>
<dbReference type="GO" id="GO:0016491">
    <property type="term" value="F:oxidoreductase activity"/>
    <property type="evidence" value="ECO:0007669"/>
    <property type="project" value="UniProtKB-KW"/>
</dbReference>
<feature type="region of interest" description="Disordered" evidence="3">
    <location>
        <begin position="30"/>
        <end position="52"/>
    </location>
</feature>
<dbReference type="InterPro" id="IPR016156">
    <property type="entry name" value="FAD/NAD-linked_Rdtase_dimer_sf"/>
</dbReference>
<dbReference type="SUPFAM" id="SSF51905">
    <property type="entry name" value="FAD/NAD(P)-binding domain"/>
    <property type="match status" value="2"/>
</dbReference>
<dbReference type="Gene3D" id="3.50.50.60">
    <property type="entry name" value="FAD/NAD(P)-binding domain"/>
    <property type="match status" value="2"/>
</dbReference>
<reference evidence="8" key="1">
    <citation type="submission" date="2023-07" db="EMBL/GenBank/DDBJ databases">
        <title>The carbon used by Thiothrix.</title>
        <authorList>
            <person name="Chen L."/>
        </authorList>
    </citation>
    <scope>NUCLEOTIDE SEQUENCE [LARGE SCALE GENOMIC DNA]</scope>
</reference>
<evidence type="ECO:0000256" key="1">
    <source>
        <dbReference type="ARBA" id="ARBA00022630"/>
    </source>
</evidence>
<dbReference type="RefSeq" id="WP_324695487.1">
    <property type="nucleotide sequence ID" value="NZ_JAYMYJ010000112.1"/>
</dbReference>
<dbReference type="SUPFAM" id="SSF55424">
    <property type="entry name" value="FAD/NAD-linked reductases, dimerisation (C-terminal) domain"/>
    <property type="match status" value="1"/>
</dbReference>
<dbReference type="Pfam" id="PF07992">
    <property type="entry name" value="Pyr_redox_2"/>
    <property type="match status" value="1"/>
</dbReference>
<reference evidence="7 8" key="2">
    <citation type="submission" date="2024-01" db="EMBL/GenBank/DDBJ databases">
        <authorList>
            <person name="Xie X."/>
        </authorList>
    </citation>
    <scope>NUCLEOTIDE SEQUENCE [LARGE SCALE GENOMIC DNA]</scope>
    <source>
        <strain evidence="7">SCUT-1</strain>
    </source>
</reference>
<feature type="compositionally biased region" description="Low complexity" evidence="3">
    <location>
        <begin position="33"/>
        <end position="50"/>
    </location>
</feature>
<evidence type="ECO:0000256" key="4">
    <source>
        <dbReference type="SAM" id="SignalP"/>
    </source>
</evidence>
<dbReference type="Proteomes" id="UP001308005">
    <property type="component" value="Unassembled WGS sequence"/>
</dbReference>
<keyword evidence="1" id="KW-0285">Flavoprotein</keyword>
<organism evidence="7 8">
    <name type="scientific">Candidatus Thiothrix phosphatis</name>
    <dbReference type="NCBI Taxonomy" id="3112415"/>
    <lineage>
        <taxon>Bacteria</taxon>
        <taxon>Pseudomonadati</taxon>
        <taxon>Pseudomonadota</taxon>
        <taxon>Gammaproteobacteria</taxon>
        <taxon>Thiotrichales</taxon>
        <taxon>Thiotrichaceae</taxon>
        <taxon>Thiothrix</taxon>
    </lineage>
</organism>
<feature type="chain" id="PRO_5047102262" evidence="4">
    <location>
        <begin position="26"/>
        <end position="452"/>
    </location>
</feature>
<keyword evidence="7" id="KW-0560">Oxidoreductase</keyword>
<sequence>MDRRKFLAHFGVGALGMVLAGPLLAEDKGGGNAKSNSGASSSKTGATVGSLMPGNTGANGRIVVIGGGMAGATVAKYLRMWGGTGVDVTLVEPNAAYYSNIFSNMVLTGERTLGQLAFQYSSLTSKYGVKWVAKSVTAIDPVSQRVMLSDGNSLPYDRLVIAPGVEFDALPMSGAAAAQAKVVHAWKAGPQTTSLQAQIAAMTSKDTFILTIPAKPYRCPPGPYERACVVADYLKRVKGGGKVIVLDANPGIQAEVNNFTKAFTDPKLHGNTITYVPNASLISIDADRGKVSTTAGAFTGKVINAIPPHKAGRVITDSATGLANVAGRWAGVNMLTYESTAVPNVHVIGDAAATSQPKAGHIANAEAKVCADAIIHLLRGEAVNPAPITNSACFTPITRGTASWLSVVYRYDPASASMLPTGNGVTESAGISSDNYEQMLKWFSNLMSDTFS</sequence>
<keyword evidence="8" id="KW-1185">Reference proteome</keyword>
<dbReference type="InterPro" id="IPR036188">
    <property type="entry name" value="FAD/NAD-bd_sf"/>
</dbReference>
<dbReference type="Pfam" id="PF21706">
    <property type="entry name" value="FCSD_central"/>
    <property type="match status" value="1"/>
</dbReference>